<proteinExistence type="predicted"/>
<name>A0ACB7SY57_HYAAI</name>
<accession>A0ACB7SY57</accession>
<keyword evidence="2" id="KW-1185">Reference proteome</keyword>
<sequence length="132" mass="14467">MKRMQLAPGKGLILMVNRTALRPKNAQARPQAIVRGILQIVTDINADGVGLNDQGLKEADVAQVKSDADSEFLKRDVIDPLSQKQGAKAVALSMSLQVRKCAKYSLDGNEPPNCSELPFDIHHKHEKLVDNN</sequence>
<evidence type="ECO:0000313" key="2">
    <source>
        <dbReference type="Proteomes" id="UP000821845"/>
    </source>
</evidence>
<comment type="caution">
    <text evidence="1">The sequence shown here is derived from an EMBL/GenBank/DDBJ whole genome shotgun (WGS) entry which is preliminary data.</text>
</comment>
<organism evidence="1 2">
    <name type="scientific">Hyalomma asiaticum</name>
    <name type="common">Tick</name>
    <dbReference type="NCBI Taxonomy" id="266040"/>
    <lineage>
        <taxon>Eukaryota</taxon>
        <taxon>Metazoa</taxon>
        <taxon>Ecdysozoa</taxon>
        <taxon>Arthropoda</taxon>
        <taxon>Chelicerata</taxon>
        <taxon>Arachnida</taxon>
        <taxon>Acari</taxon>
        <taxon>Parasitiformes</taxon>
        <taxon>Ixodida</taxon>
        <taxon>Ixodoidea</taxon>
        <taxon>Ixodidae</taxon>
        <taxon>Hyalomminae</taxon>
        <taxon>Hyalomma</taxon>
    </lineage>
</organism>
<gene>
    <name evidence="1" type="ORF">HPB50_015343</name>
</gene>
<protein>
    <submittedName>
        <fullName evidence="1">Uncharacterized protein</fullName>
    </submittedName>
</protein>
<reference evidence="1" key="1">
    <citation type="submission" date="2020-05" db="EMBL/GenBank/DDBJ databases">
        <title>Large-scale comparative analyses of tick genomes elucidate their genetic diversity and vector capacities.</title>
        <authorList>
            <person name="Jia N."/>
            <person name="Wang J."/>
            <person name="Shi W."/>
            <person name="Du L."/>
            <person name="Sun Y."/>
            <person name="Zhan W."/>
            <person name="Jiang J."/>
            <person name="Wang Q."/>
            <person name="Zhang B."/>
            <person name="Ji P."/>
            <person name="Sakyi L.B."/>
            <person name="Cui X."/>
            <person name="Yuan T."/>
            <person name="Jiang B."/>
            <person name="Yang W."/>
            <person name="Lam T.T.-Y."/>
            <person name="Chang Q."/>
            <person name="Ding S."/>
            <person name="Wang X."/>
            <person name="Zhu J."/>
            <person name="Ruan X."/>
            <person name="Zhao L."/>
            <person name="Wei J."/>
            <person name="Que T."/>
            <person name="Du C."/>
            <person name="Cheng J."/>
            <person name="Dai P."/>
            <person name="Han X."/>
            <person name="Huang E."/>
            <person name="Gao Y."/>
            <person name="Liu J."/>
            <person name="Shao H."/>
            <person name="Ye R."/>
            <person name="Li L."/>
            <person name="Wei W."/>
            <person name="Wang X."/>
            <person name="Wang C."/>
            <person name="Yang T."/>
            <person name="Huo Q."/>
            <person name="Li W."/>
            <person name="Guo W."/>
            <person name="Chen H."/>
            <person name="Zhou L."/>
            <person name="Ni X."/>
            <person name="Tian J."/>
            <person name="Zhou Y."/>
            <person name="Sheng Y."/>
            <person name="Liu T."/>
            <person name="Pan Y."/>
            <person name="Xia L."/>
            <person name="Li J."/>
            <person name="Zhao F."/>
            <person name="Cao W."/>
        </authorList>
    </citation>
    <scope>NUCLEOTIDE SEQUENCE</scope>
    <source>
        <strain evidence="1">Hyas-2018</strain>
    </source>
</reference>
<dbReference type="EMBL" id="CM023482">
    <property type="protein sequence ID" value="KAH6938982.1"/>
    <property type="molecule type" value="Genomic_DNA"/>
</dbReference>
<evidence type="ECO:0000313" key="1">
    <source>
        <dbReference type="EMBL" id="KAH6938982.1"/>
    </source>
</evidence>
<dbReference type="Proteomes" id="UP000821845">
    <property type="component" value="Chromosome 2"/>
</dbReference>